<accession>L9ZWR3</accession>
<evidence type="ECO:0000256" key="1">
    <source>
        <dbReference type="SAM" id="MobiDB-lite"/>
    </source>
</evidence>
<comment type="caution">
    <text evidence="2">The sequence shown here is derived from an EMBL/GenBank/DDBJ whole genome shotgun (WGS) entry which is preliminary data.</text>
</comment>
<reference evidence="2 3" key="1">
    <citation type="journal article" date="2014" name="PLoS Genet.">
        <title>Phylogenetically driven sequencing of extremely halophilic archaea reveals strategies for static and dynamic osmo-response.</title>
        <authorList>
            <person name="Becker E.A."/>
            <person name="Seitzer P.M."/>
            <person name="Tritt A."/>
            <person name="Larsen D."/>
            <person name="Krusor M."/>
            <person name="Yao A.I."/>
            <person name="Wu D."/>
            <person name="Madern D."/>
            <person name="Eisen J.A."/>
            <person name="Darling A.E."/>
            <person name="Facciotti M.T."/>
        </authorList>
    </citation>
    <scope>NUCLEOTIDE SEQUENCE [LARGE SCALE GENOMIC DNA]</scope>
    <source>
        <strain evidence="2 3">DSM 12281</strain>
    </source>
</reference>
<name>L9ZWR3_9EURY</name>
<protein>
    <submittedName>
        <fullName evidence="2">Uncharacterized protein</fullName>
    </submittedName>
</protein>
<dbReference type="AlphaFoldDB" id="L9ZWR3"/>
<dbReference type="RefSeq" id="WP_006826004.1">
    <property type="nucleotide sequence ID" value="NZ_AOIL01000042.1"/>
</dbReference>
<organism evidence="2 3">
    <name type="scientific">Natrialba taiwanensis DSM 12281</name>
    <dbReference type="NCBI Taxonomy" id="1230458"/>
    <lineage>
        <taxon>Archaea</taxon>
        <taxon>Methanobacteriati</taxon>
        <taxon>Methanobacteriota</taxon>
        <taxon>Stenosarchaea group</taxon>
        <taxon>Halobacteria</taxon>
        <taxon>Halobacteriales</taxon>
        <taxon>Natrialbaceae</taxon>
        <taxon>Natrialba</taxon>
    </lineage>
</organism>
<evidence type="ECO:0000313" key="2">
    <source>
        <dbReference type="EMBL" id="ELY90799.1"/>
    </source>
</evidence>
<dbReference type="PATRIC" id="fig|1230458.4.peg.2263"/>
<gene>
    <name evidence="2" type="ORF">C484_11266</name>
</gene>
<feature type="compositionally biased region" description="Polar residues" evidence="1">
    <location>
        <begin position="66"/>
        <end position="75"/>
    </location>
</feature>
<dbReference type="EMBL" id="AOIL01000042">
    <property type="protein sequence ID" value="ELY90799.1"/>
    <property type="molecule type" value="Genomic_DNA"/>
</dbReference>
<proteinExistence type="predicted"/>
<sequence>MSGTHWFDSHSRTVSLVVIVGLLAMVIGGGFTAAVSAQSSDDNVAVNETITNESSQEILAESIVNETSETGSDVSETPDPTLPALPELGDGLFDESVGDEAGNVVADDWSPF</sequence>
<feature type="region of interest" description="Disordered" evidence="1">
    <location>
        <begin position="66"/>
        <end position="99"/>
    </location>
</feature>
<keyword evidence="3" id="KW-1185">Reference proteome</keyword>
<dbReference type="Proteomes" id="UP000011648">
    <property type="component" value="Unassembled WGS sequence"/>
</dbReference>
<evidence type="ECO:0000313" key="3">
    <source>
        <dbReference type="Proteomes" id="UP000011648"/>
    </source>
</evidence>